<dbReference type="InterPro" id="IPR018168">
    <property type="entry name" value="Ubi_Hdrlase_CS"/>
</dbReference>
<evidence type="ECO:0000256" key="1">
    <source>
        <dbReference type="ARBA" id="ARBA00001974"/>
    </source>
</evidence>
<dbReference type="InterPro" id="IPR002938">
    <property type="entry name" value="FAD-bd"/>
</dbReference>
<evidence type="ECO:0000256" key="4">
    <source>
        <dbReference type="ARBA" id="ARBA00022630"/>
    </source>
</evidence>
<evidence type="ECO:0000256" key="3">
    <source>
        <dbReference type="ARBA" id="ARBA00005349"/>
    </source>
</evidence>
<dbReference type="GO" id="GO:0004497">
    <property type="term" value="F:monooxygenase activity"/>
    <property type="evidence" value="ECO:0007669"/>
    <property type="project" value="UniProtKB-KW"/>
</dbReference>
<dbReference type="Proteomes" id="UP000248614">
    <property type="component" value="Unassembled WGS sequence"/>
</dbReference>
<evidence type="ECO:0000256" key="2">
    <source>
        <dbReference type="ARBA" id="ARBA00004749"/>
    </source>
</evidence>
<comment type="similarity">
    <text evidence="3">Belongs to the UbiH/COQ6 family.</text>
</comment>
<proteinExistence type="inferred from homology"/>
<dbReference type="PANTHER" id="PTHR43876">
    <property type="entry name" value="UBIQUINONE BIOSYNTHESIS MONOOXYGENASE COQ6, MITOCHONDRIAL"/>
    <property type="match status" value="1"/>
</dbReference>
<dbReference type="InterPro" id="IPR010971">
    <property type="entry name" value="UbiH/COQ6"/>
</dbReference>
<dbReference type="InterPro" id="IPR051205">
    <property type="entry name" value="UbiH/COQ6_monooxygenase"/>
</dbReference>
<dbReference type="GO" id="GO:0006744">
    <property type="term" value="P:ubiquinone biosynthetic process"/>
    <property type="evidence" value="ECO:0007669"/>
    <property type="project" value="UniProtKB-UniPathway"/>
</dbReference>
<dbReference type="PROSITE" id="PS01304">
    <property type="entry name" value="UBIH"/>
    <property type="match status" value="1"/>
</dbReference>
<dbReference type="SUPFAM" id="SSF51905">
    <property type="entry name" value="FAD/NAD(P)-binding domain"/>
    <property type="match status" value="1"/>
</dbReference>
<dbReference type="GO" id="GO:0016705">
    <property type="term" value="F:oxidoreductase activity, acting on paired donors, with incorporation or reduction of molecular oxygen"/>
    <property type="evidence" value="ECO:0007669"/>
    <property type="project" value="InterPro"/>
</dbReference>
<dbReference type="GO" id="GO:0110142">
    <property type="term" value="C:ubiquinone biosynthesis complex"/>
    <property type="evidence" value="ECO:0007669"/>
    <property type="project" value="UniProtKB-ARBA"/>
</dbReference>
<keyword evidence="6" id="KW-0560">Oxidoreductase</keyword>
<accession>A0A2W5ASI6</accession>
<dbReference type="AlphaFoldDB" id="A0A2W5ASI6"/>
<comment type="cofactor">
    <cofactor evidence="1">
        <name>FAD</name>
        <dbReference type="ChEBI" id="CHEBI:57692"/>
    </cofactor>
</comment>
<evidence type="ECO:0000256" key="5">
    <source>
        <dbReference type="ARBA" id="ARBA00022827"/>
    </source>
</evidence>
<dbReference type="Gene3D" id="3.50.50.60">
    <property type="entry name" value="FAD/NAD(P)-binding domain"/>
    <property type="match status" value="2"/>
</dbReference>
<dbReference type="GO" id="GO:0071949">
    <property type="term" value="F:FAD binding"/>
    <property type="evidence" value="ECO:0007669"/>
    <property type="project" value="InterPro"/>
</dbReference>
<dbReference type="InterPro" id="IPR036188">
    <property type="entry name" value="FAD/NAD-bd_sf"/>
</dbReference>
<gene>
    <name evidence="9" type="ORF">DI632_14030</name>
</gene>
<dbReference type="PANTHER" id="PTHR43876:SF7">
    <property type="entry name" value="UBIQUINONE BIOSYNTHESIS MONOOXYGENASE COQ6, MITOCHONDRIAL"/>
    <property type="match status" value="1"/>
</dbReference>
<feature type="domain" description="FAD-binding" evidence="8">
    <location>
        <begin position="4"/>
        <end position="321"/>
    </location>
</feature>
<evidence type="ECO:0000313" key="9">
    <source>
        <dbReference type="EMBL" id="PZO73965.1"/>
    </source>
</evidence>
<dbReference type="EMBL" id="QFNF01000046">
    <property type="protein sequence ID" value="PZO73965.1"/>
    <property type="molecule type" value="Genomic_DNA"/>
</dbReference>
<evidence type="ECO:0000256" key="6">
    <source>
        <dbReference type="ARBA" id="ARBA00023002"/>
    </source>
</evidence>
<dbReference type="UniPathway" id="UPA00232"/>
<dbReference type="FunFam" id="3.50.50.60:FF:000021">
    <property type="entry name" value="Ubiquinone biosynthesis monooxygenase COQ6"/>
    <property type="match status" value="1"/>
</dbReference>
<keyword evidence="4" id="KW-0285">Flavoprotein</keyword>
<sequence>MAQADVIILGGGLVGSTLGVALGAHGLTSIILDPADPAVTLAPGFDGRASAIASATHRMFEAIGIAPGLGDEGCPIAAIRATDGLEPGKLDFIPDAADDPVGVMYENKRLRRAIYDAAVASPHIDLRYRDRAIDVRREAPGVTVTTANGDTLAAPLLIAAEGRNSPTREAAGIRVARWSYDHAAIITTLGHAESHDNIAYEIFYPAGPFAILPLNDDDHGHRSAIVWTVDAKDRPAMLKLSDRAFLAEASKKMGGFLGELSNLSARSSYPLGFHHAARITADRLVLVGDAAHGIHPIAGQGLNLGLRDVAALTEILVEGKRTGLDLGDPYLLERYQRWRGLDTFAVALATDGLTRLFGIPGRTASAVRRFGLSAVDSIPPLKAAFMAEARGETGKLPKLLQGVTA</sequence>
<evidence type="ECO:0000256" key="7">
    <source>
        <dbReference type="ARBA" id="ARBA00023033"/>
    </source>
</evidence>
<protein>
    <submittedName>
        <fullName evidence="9">Ubiquinone biosynthesis protein UbiH</fullName>
    </submittedName>
</protein>
<comment type="caution">
    <text evidence="9">The sequence shown here is derived from an EMBL/GenBank/DDBJ whole genome shotgun (WGS) entry which is preliminary data.</text>
</comment>
<organism evidence="9 10">
    <name type="scientific">Sphingomonas hengshuiensis</name>
    <dbReference type="NCBI Taxonomy" id="1609977"/>
    <lineage>
        <taxon>Bacteria</taxon>
        <taxon>Pseudomonadati</taxon>
        <taxon>Pseudomonadota</taxon>
        <taxon>Alphaproteobacteria</taxon>
        <taxon>Sphingomonadales</taxon>
        <taxon>Sphingomonadaceae</taxon>
        <taxon>Sphingomonas</taxon>
    </lineage>
</organism>
<dbReference type="Pfam" id="PF01494">
    <property type="entry name" value="FAD_binding_3"/>
    <property type="match status" value="1"/>
</dbReference>
<dbReference type="NCBIfam" id="TIGR01988">
    <property type="entry name" value="Ubi-OHases"/>
    <property type="match status" value="1"/>
</dbReference>
<dbReference type="PRINTS" id="PR00420">
    <property type="entry name" value="RNGMNOXGNASE"/>
</dbReference>
<name>A0A2W5ASI6_9SPHN</name>
<keyword evidence="5" id="KW-0274">FAD</keyword>
<evidence type="ECO:0000259" key="8">
    <source>
        <dbReference type="Pfam" id="PF01494"/>
    </source>
</evidence>
<reference evidence="9 10" key="1">
    <citation type="submission" date="2017-08" db="EMBL/GenBank/DDBJ databases">
        <title>Infants hospitalized years apart are colonized by the same room-sourced microbial strains.</title>
        <authorList>
            <person name="Brooks B."/>
            <person name="Olm M.R."/>
            <person name="Firek B.A."/>
            <person name="Baker R."/>
            <person name="Thomas B.C."/>
            <person name="Morowitz M.J."/>
            <person name="Banfield J.F."/>
        </authorList>
    </citation>
    <scope>NUCLEOTIDE SEQUENCE [LARGE SCALE GENOMIC DNA]</scope>
    <source>
        <strain evidence="9">S2_018_000_R3_110</strain>
    </source>
</reference>
<evidence type="ECO:0000313" key="10">
    <source>
        <dbReference type="Proteomes" id="UP000248614"/>
    </source>
</evidence>
<comment type="pathway">
    <text evidence="2">Cofactor biosynthesis; ubiquinone biosynthesis.</text>
</comment>
<keyword evidence="7" id="KW-0503">Monooxygenase</keyword>
<keyword evidence="9" id="KW-0830">Ubiquinone</keyword>